<evidence type="ECO:0000313" key="2">
    <source>
        <dbReference type="EMBL" id="KAK0724223.1"/>
    </source>
</evidence>
<dbReference type="Pfam" id="PF06985">
    <property type="entry name" value="HET"/>
    <property type="match status" value="1"/>
</dbReference>
<dbReference type="PANTHER" id="PTHR24148">
    <property type="entry name" value="ANKYRIN REPEAT DOMAIN-CONTAINING PROTEIN 39 HOMOLOG-RELATED"/>
    <property type="match status" value="1"/>
</dbReference>
<protein>
    <submittedName>
        <fullName evidence="2">Heterokaryon incompatibility protein-domain-containing protein</fullName>
    </submittedName>
</protein>
<feature type="domain" description="Heterokaryon incompatibility" evidence="1">
    <location>
        <begin position="49"/>
        <end position="169"/>
    </location>
</feature>
<comment type="caution">
    <text evidence="2">The sequence shown here is derived from an EMBL/GenBank/DDBJ whole genome shotgun (WGS) entry which is preliminary data.</text>
</comment>
<name>A0AA40AYC4_9PEZI</name>
<proteinExistence type="predicted"/>
<dbReference type="PANTHER" id="PTHR24148:SF64">
    <property type="entry name" value="HETEROKARYON INCOMPATIBILITY DOMAIN-CONTAINING PROTEIN"/>
    <property type="match status" value="1"/>
</dbReference>
<evidence type="ECO:0000259" key="1">
    <source>
        <dbReference type="Pfam" id="PF06985"/>
    </source>
</evidence>
<dbReference type="InterPro" id="IPR010730">
    <property type="entry name" value="HET"/>
</dbReference>
<reference evidence="2" key="1">
    <citation type="submission" date="2023-06" db="EMBL/GenBank/DDBJ databases">
        <title>Genome-scale phylogeny and comparative genomics of the fungal order Sordariales.</title>
        <authorList>
            <consortium name="Lawrence Berkeley National Laboratory"/>
            <person name="Hensen N."/>
            <person name="Bonometti L."/>
            <person name="Westerberg I."/>
            <person name="Brannstrom I.O."/>
            <person name="Guillou S."/>
            <person name="Cros-Aarteil S."/>
            <person name="Calhoun S."/>
            <person name="Haridas S."/>
            <person name="Kuo A."/>
            <person name="Mondo S."/>
            <person name="Pangilinan J."/>
            <person name="Riley R."/>
            <person name="Labutti K."/>
            <person name="Andreopoulos B."/>
            <person name="Lipzen A."/>
            <person name="Chen C."/>
            <person name="Yanf M."/>
            <person name="Daum C."/>
            <person name="Ng V."/>
            <person name="Clum A."/>
            <person name="Steindorff A."/>
            <person name="Ohm R."/>
            <person name="Martin F."/>
            <person name="Silar P."/>
            <person name="Natvig D."/>
            <person name="Lalanne C."/>
            <person name="Gautier V."/>
            <person name="Ament-Velasquez S.L."/>
            <person name="Kruys A."/>
            <person name="Hutchinson M.I."/>
            <person name="Powell A.J."/>
            <person name="Barry K."/>
            <person name="Miller A.N."/>
            <person name="Grigoriev I.V."/>
            <person name="Debuchy R."/>
            <person name="Gladieux P."/>
            <person name="Thoren M.H."/>
            <person name="Johannesson H."/>
        </authorList>
    </citation>
    <scope>NUCLEOTIDE SEQUENCE</scope>
    <source>
        <strain evidence="2">SMH4607-1</strain>
    </source>
</reference>
<dbReference type="EMBL" id="JAUKUA010000002">
    <property type="protein sequence ID" value="KAK0724223.1"/>
    <property type="molecule type" value="Genomic_DNA"/>
</dbReference>
<dbReference type="InterPro" id="IPR052895">
    <property type="entry name" value="HetReg/Transcr_Mod"/>
</dbReference>
<organism evidence="2 3">
    <name type="scientific">Lasiosphaeris hirsuta</name>
    <dbReference type="NCBI Taxonomy" id="260670"/>
    <lineage>
        <taxon>Eukaryota</taxon>
        <taxon>Fungi</taxon>
        <taxon>Dikarya</taxon>
        <taxon>Ascomycota</taxon>
        <taxon>Pezizomycotina</taxon>
        <taxon>Sordariomycetes</taxon>
        <taxon>Sordariomycetidae</taxon>
        <taxon>Sordariales</taxon>
        <taxon>Lasiosphaeriaceae</taxon>
        <taxon>Lasiosphaeris</taxon>
    </lineage>
</organism>
<keyword evidence="3" id="KW-1185">Reference proteome</keyword>
<accession>A0AA40AYC4</accession>
<gene>
    <name evidence="2" type="ORF">B0H67DRAFT_567475</name>
</gene>
<sequence>MSSHFPPIPYPHLPANTDAIRILTVEPGDFLSPLVCTLTPAAFHDKPKYVALSYTWGNSHPSPVSPPKAQNKTPRIDSEPVSITVNDHAFGIAPNLHAALVHLRSPTHPLPIWADAVCINQHDAEERNQQVSLMSFIYSRAIHTVAWIGAKGLPSTNQPESRAMAAEWKSGRTQFLAEALTGGSLEKRHSDMMRLESLIERFAESKCSELRDRVFGLLDCANDIRPFVGQDEKADSLNDYIKSLGLGLKTQLRDLRRGMGALKVDYSRLFDGIWTNVVQFVYFQAKAAEAPVSVLDRTETLVHPITERHLSIVRTARHFAKCTRSESRGWDF</sequence>
<evidence type="ECO:0000313" key="3">
    <source>
        <dbReference type="Proteomes" id="UP001172102"/>
    </source>
</evidence>
<dbReference type="AlphaFoldDB" id="A0AA40AYC4"/>
<dbReference type="Proteomes" id="UP001172102">
    <property type="component" value="Unassembled WGS sequence"/>
</dbReference>